<keyword evidence="2" id="KW-1185">Reference proteome</keyword>
<proteinExistence type="predicted"/>
<name>A0ACC2RT56_9FUNG</name>
<sequence>MKLSLLAVVLPSIVECAKFGLDVSRHLGYGAPTFLNRRPNKICLRRVKKKSNSTSSSQKPKYDDASPKEKGPYNESPETDVSPDSNTINETPKKHKSSYDDGKKRGFKFPSPAQRPSGCAANPKQMDMKLIKKPPAPEKSYDLHGLDVKYMLDMVNHARGKNPLRINDKLMSAAQKHADYLASMGKDFLDHTGQGGSQPCNRCNDQKYFPNTCGENIATGNSEEDVMDRWLKSCGHYNNIMDEKYSEFGVWRTGTKWVQVFGEGDSEFNPSLTTSCSVQGGDGSPPQKPSYDAGDSSPQMPTYGSGNTSPRMPTYGSGNTSPRIPTYGGGSSSPQMPSYGGNSIQGHSPTMYSFY</sequence>
<evidence type="ECO:0000313" key="1">
    <source>
        <dbReference type="EMBL" id="KAJ9053287.1"/>
    </source>
</evidence>
<dbReference type="Proteomes" id="UP001165960">
    <property type="component" value="Unassembled WGS sequence"/>
</dbReference>
<evidence type="ECO:0000313" key="2">
    <source>
        <dbReference type="Proteomes" id="UP001165960"/>
    </source>
</evidence>
<gene>
    <name evidence="1" type="ORF">DSO57_1025847</name>
</gene>
<reference evidence="1" key="1">
    <citation type="submission" date="2022-04" db="EMBL/GenBank/DDBJ databases">
        <title>Genome of the entomopathogenic fungus Entomophthora muscae.</title>
        <authorList>
            <person name="Elya C."/>
            <person name="Lovett B.R."/>
            <person name="Lee E."/>
            <person name="Macias A.M."/>
            <person name="Hajek A.E."/>
            <person name="De Bivort B.L."/>
            <person name="Kasson M.T."/>
            <person name="De Fine Licht H.H."/>
            <person name="Stajich J.E."/>
        </authorList>
    </citation>
    <scope>NUCLEOTIDE SEQUENCE</scope>
    <source>
        <strain evidence="1">Berkeley</strain>
    </source>
</reference>
<dbReference type="EMBL" id="QTSX02006537">
    <property type="protein sequence ID" value="KAJ9053287.1"/>
    <property type="molecule type" value="Genomic_DNA"/>
</dbReference>
<accession>A0ACC2RT56</accession>
<organism evidence="1 2">
    <name type="scientific">Entomophthora muscae</name>
    <dbReference type="NCBI Taxonomy" id="34485"/>
    <lineage>
        <taxon>Eukaryota</taxon>
        <taxon>Fungi</taxon>
        <taxon>Fungi incertae sedis</taxon>
        <taxon>Zoopagomycota</taxon>
        <taxon>Entomophthoromycotina</taxon>
        <taxon>Entomophthoromycetes</taxon>
        <taxon>Entomophthorales</taxon>
        <taxon>Entomophthoraceae</taxon>
        <taxon>Entomophthora</taxon>
    </lineage>
</organism>
<comment type="caution">
    <text evidence="1">The sequence shown here is derived from an EMBL/GenBank/DDBJ whole genome shotgun (WGS) entry which is preliminary data.</text>
</comment>
<protein>
    <submittedName>
        <fullName evidence="1">Uncharacterized protein</fullName>
    </submittedName>
</protein>